<feature type="compositionally biased region" description="Low complexity" evidence="4">
    <location>
        <begin position="1667"/>
        <end position="1688"/>
    </location>
</feature>
<feature type="region of interest" description="Disordered" evidence="4">
    <location>
        <begin position="1265"/>
        <end position="1301"/>
    </location>
</feature>
<dbReference type="PANTHER" id="PTHR46093">
    <property type="entry name" value="ACYL-COA-BINDING DOMAIN-CONTAINING PROTEIN 5"/>
    <property type="match status" value="1"/>
</dbReference>
<feature type="coiled-coil region" evidence="3">
    <location>
        <begin position="559"/>
        <end position="586"/>
    </location>
</feature>
<feature type="compositionally biased region" description="Low complexity" evidence="4">
    <location>
        <begin position="484"/>
        <end position="496"/>
    </location>
</feature>
<feature type="region of interest" description="Disordered" evidence="4">
    <location>
        <begin position="458"/>
        <end position="507"/>
    </location>
</feature>
<evidence type="ECO:0000256" key="4">
    <source>
        <dbReference type="SAM" id="MobiDB-lite"/>
    </source>
</evidence>
<evidence type="ECO:0000256" key="3">
    <source>
        <dbReference type="SAM" id="Coils"/>
    </source>
</evidence>
<reference evidence="5 6" key="1">
    <citation type="journal article" date="2015" name="Sci. Rep.">
        <title>Genome of the facultative scuticociliatosis pathogen Pseudocohnilembus persalinus provides insight into its virulence through horizontal gene transfer.</title>
        <authorList>
            <person name="Xiong J."/>
            <person name="Wang G."/>
            <person name="Cheng J."/>
            <person name="Tian M."/>
            <person name="Pan X."/>
            <person name="Warren A."/>
            <person name="Jiang C."/>
            <person name="Yuan D."/>
            <person name="Miao W."/>
        </authorList>
    </citation>
    <scope>NUCLEOTIDE SEQUENCE [LARGE SCALE GENOMIC DNA]</scope>
    <source>
        <strain evidence="5">36N120E</strain>
    </source>
</reference>
<evidence type="ECO:0008006" key="7">
    <source>
        <dbReference type="Google" id="ProtNLM"/>
    </source>
</evidence>
<protein>
    <recommendedName>
        <fullName evidence="7">Kelch motif protein</fullName>
    </recommendedName>
</protein>
<feature type="region of interest" description="Disordered" evidence="4">
    <location>
        <begin position="1586"/>
        <end position="1688"/>
    </location>
</feature>
<feature type="compositionally biased region" description="Basic and acidic residues" evidence="4">
    <location>
        <begin position="463"/>
        <end position="482"/>
    </location>
</feature>
<feature type="region of interest" description="Disordered" evidence="4">
    <location>
        <begin position="1219"/>
        <end position="1242"/>
    </location>
</feature>
<dbReference type="InterPro" id="IPR015915">
    <property type="entry name" value="Kelch-typ_b-propeller"/>
</dbReference>
<dbReference type="Proteomes" id="UP000054937">
    <property type="component" value="Unassembled WGS sequence"/>
</dbReference>
<evidence type="ECO:0000313" key="6">
    <source>
        <dbReference type="Proteomes" id="UP000054937"/>
    </source>
</evidence>
<dbReference type="Gene3D" id="2.120.10.80">
    <property type="entry name" value="Kelch-type beta propeller"/>
    <property type="match status" value="2"/>
</dbReference>
<keyword evidence="6" id="KW-1185">Reference proteome</keyword>
<organism evidence="5 6">
    <name type="scientific">Pseudocohnilembus persalinus</name>
    <name type="common">Ciliate</name>
    <dbReference type="NCBI Taxonomy" id="266149"/>
    <lineage>
        <taxon>Eukaryota</taxon>
        <taxon>Sar</taxon>
        <taxon>Alveolata</taxon>
        <taxon>Ciliophora</taxon>
        <taxon>Intramacronucleata</taxon>
        <taxon>Oligohymenophorea</taxon>
        <taxon>Scuticociliatia</taxon>
        <taxon>Philasterida</taxon>
        <taxon>Pseudocohnilembidae</taxon>
        <taxon>Pseudocohnilembus</taxon>
    </lineage>
</organism>
<comment type="caution">
    <text evidence="5">The sequence shown here is derived from an EMBL/GenBank/DDBJ whole genome shotgun (WGS) entry which is preliminary data.</text>
</comment>
<dbReference type="InParanoid" id="A0A0V0QTZ2"/>
<feature type="coiled-coil region" evidence="3">
    <location>
        <begin position="2043"/>
        <end position="2073"/>
    </location>
</feature>
<feature type="compositionally biased region" description="Basic and acidic residues" evidence="4">
    <location>
        <begin position="1281"/>
        <end position="1297"/>
    </location>
</feature>
<feature type="region of interest" description="Disordered" evidence="4">
    <location>
        <begin position="1804"/>
        <end position="1832"/>
    </location>
</feature>
<name>A0A0V0QTZ2_PSEPJ</name>
<feature type="compositionally biased region" description="Basic and acidic residues" evidence="4">
    <location>
        <begin position="1227"/>
        <end position="1236"/>
    </location>
</feature>
<dbReference type="SUPFAM" id="SSF117281">
    <property type="entry name" value="Kelch motif"/>
    <property type="match status" value="1"/>
</dbReference>
<evidence type="ECO:0000256" key="1">
    <source>
        <dbReference type="ARBA" id="ARBA00022441"/>
    </source>
</evidence>
<dbReference type="PANTHER" id="PTHR46093:SF18">
    <property type="entry name" value="FIBRONECTIN TYPE-III DOMAIN-CONTAINING PROTEIN"/>
    <property type="match status" value="1"/>
</dbReference>
<gene>
    <name evidence="5" type="ORF">PPERSA_09753</name>
</gene>
<keyword evidence="2" id="KW-0677">Repeat</keyword>
<feature type="region of interest" description="Disordered" evidence="4">
    <location>
        <begin position="2107"/>
        <end position="2129"/>
    </location>
</feature>
<evidence type="ECO:0000256" key="2">
    <source>
        <dbReference type="ARBA" id="ARBA00022737"/>
    </source>
</evidence>
<feature type="coiled-coil region" evidence="3">
    <location>
        <begin position="169"/>
        <end position="259"/>
    </location>
</feature>
<dbReference type="OrthoDB" id="289745at2759"/>
<feature type="compositionally biased region" description="Polar residues" evidence="4">
    <location>
        <begin position="2116"/>
        <end position="2129"/>
    </location>
</feature>
<keyword evidence="3" id="KW-0175">Coiled coil</keyword>
<feature type="compositionally biased region" description="Polar residues" evidence="4">
    <location>
        <begin position="1265"/>
        <end position="1280"/>
    </location>
</feature>
<dbReference type="Pfam" id="PF24681">
    <property type="entry name" value="Kelch_KLHDC2_KLHL20_DRC7"/>
    <property type="match status" value="2"/>
</dbReference>
<proteinExistence type="predicted"/>
<accession>A0A0V0QTZ2</accession>
<feature type="region of interest" description="Disordered" evidence="4">
    <location>
        <begin position="742"/>
        <end position="772"/>
    </location>
</feature>
<feature type="compositionally biased region" description="Polar residues" evidence="4">
    <location>
        <begin position="1806"/>
        <end position="1816"/>
    </location>
</feature>
<feature type="compositionally biased region" description="Basic and acidic residues" evidence="4">
    <location>
        <begin position="747"/>
        <end position="769"/>
    </location>
</feature>
<feature type="compositionally biased region" description="Polar residues" evidence="4">
    <location>
        <begin position="1647"/>
        <end position="1666"/>
    </location>
</feature>
<keyword evidence="1" id="KW-0880">Kelch repeat</keyword>
<sequence>MIKLDNEKVKNPTLIRHMNQYDNIKKKKINVFDKSEISQIQNRLKKNNSSHLITPVSSHKISQVYLSAKSKTPSKIRNRVEIKQNHIFNDKIKNNIQKQRSFQNETLKNSQENGQIEKQNNFHIVSRLSLLDGEGLSPIKARESKHTTKTQLEDFNKPSQTAIKKQCNKQLQKNVYNNVQNNVQKLLDQNSQEFFEENSLILKLNSQENPNYEQQNQEQEQQKFQNSQRKFSYKSNNMIETSTQQKIKFENELKQKENILYDKNNSAKLDIFKKQENQKSSHKNQFDINQFSQNKNDQSLNKFIQFKESFLKKAVITPKKHVPKEGNLLFFNNNNYELSKRRSYNSILCNNFKNNGSITNRSASQQNLNEKKKYIGSLNFIGNNNISSLNISQLNQPNNNQHRFSLSEFYKTNSGFNKKIQGKVFSSNNILMPPKEFLDQQQQEKQQKQQNLIQKIEQTSENQKQKEKMDNDEEKQTEKDIEQSVSDSNSDSYTDSNSKESSQQEYTSKFLNESKNGDNLFQQENDSWSDASYKRKQKLEKKNLKKQKTKINPNFKSFNRLLKNKLQKLRKNVEKLQDDVAYENLMEQNIGIKNDINYLINWSNYKNFTIVFFIFIEEDNKLVMSYQKKTLLQELEIAKKVYEQYLNYFDNLKNGVDSSVVSHKNQNSNTNQLSFNSHLKNSVVQMQLTHNQIQKKESSNFFYQTQQKLATSLENKLKNEQNRINKYSKNVKTNWSQKKLSFQDQQKQIKNEKQENDQIIKKDKNKNQSEPKIQSLTTLQTDKNFNQCQQAFQQKFLQQFHWHPQGRIGATLSVVNKHLFLIGGLSSNLINDISLLKICKSQEDFCWIKISCLGENTNDERNQQLLQQYKYYVKKRYYQQRKIYADKLNYMIQRNSKYCDVRQTLQYKKLKCKLKNINEKIDKIKYIKEKENEQKKLMKPNNFVQQNSQHISQYEKNQNYEQQQQFKARYNHSACVYQEFIIIFGGESEFPEDKTKRISLNDVMIFDTIKLEWKQQHCTGDFAENRRNHTANIVGNHMIVFGGIESQGNIPQYIITLDLINFQWRRFDSKCGYIDIFSETGALSHHASCSVYEDEQNQVLHHTQQQFAESSIIMEQGIYFFGGKYSNDKINDSLYVLKTSNFPMTWKKIETTGIQPKKRYSHQMNYIKRLNIIVIGGGISKIQGDIQYLQDSYILSLNNLNWQKVEFQNQYNIMERSLAASGQNQQRQDKISDSRKSISKQKQDLTNYEKILELLEQKDYNDQLQMKQGSQSTQNQYNDNNSEKNKQNQDQPLKENDQENIIKPQIDKNNIIWYCSKCAIQLASQGYDMVESLEELRVQDIKNLFVNLLKIQPELENIQTHIAKQQNQFQQFFNEQEQYIEEFYQKIDYYLNQLKDEHIKKIESTRQSTFEFINKPLGNLEEYLNAINIMQKDVEQNMEQIITVIQQNDFNNIIQQYREKGEYFKEQLKTYKNINLQLVYFTEDPQEKCTQLLEFFSESQLLNMDILEVNLFENKENFSKCRILEQSNFFSTQKKTGKKNSDSCLNNEESFQKFLSLKKQNNYKQQIQESEYKKQKQNIFKYDEQNDQVQQQESNITNNTDKSKSKSKSNTNEINDQEQDVLQCTPPKKYTKGSKTPEIQMKLKQISPVQRKSFSPYCSTSKKNYYNQSSSRQQKQNQQQSKGNQNTTNYNNQIYISFENKELFKAQDDRLFNGKYNQNNSNCKQIQQYPKIEEEECTHQNSLSQQIKQLESQNLSQNESYSSNLTDDDSNLINQKKIKLSSQYQNLQLQNSDLQKTQIKFLFQPSAPQNSEQTQEQTKKKTDNKQNYSNNDVKYTSPFNLQQNISSQQNQLFNEKGDKLNFLKKSDQQQQFKSQYQKVNNFQIENEKNSIQQNIECEKQFIQQQKGPYKNLNLTYEYTQNQSQEKQFSNNININSKNLQSHSLSQQDYEQSVHIPINEQILSQQKQMIKNNQKSPSLSIDAQEYQNLKKVFTEILGKDITDENYEQLMKFYKLDQGKQVINKEKEQKLQQKLQIQQPVKQNVSLNQANKKNINNEMQDLLNQELDMEDLIQRKLKEKQNQKQYNQFEKIRSLQEQNQEILNNQHLRTPSEYESARFNQDFKSPQFKNE</sequence>
<evidence type="ECO:0000313" key="5">
    <source>
        <dbReference type="EMBL" id="KRX05613.1"/>
    </source>
</evidence>
<dbReference type="EMBL" id="LDAU01000105">
    <property type="protein sequence ID" value="KRX05613.1"/>
    <property type="molecule type" value="Genomic_DNA"/>
</dbReference>